<comment type="caution">
    <text evidence="1">The sequence shown here is derived from an EMBL/GenBank/DDBJ whole genome shotgun (WGS) entry which is preliminary data.</text>
</comment>
<name>A0ABR6D6L0_9HYPH</name>
<dbReference type="Proteomes" id="UP000565455">
    <property type="component" value="Unassembled WGS sequence"/>
</dbReference>
<proteinExistence type="predicted"/>
<reference evidence="1 2" key="1">
    <citation type="submission" date="2020-08" db="EMBL/GenBank/DDBJ databases">
        <title>Genomic Encyclopedia of Type Strains, Phase IV (KMG-IV): sequencing the most valuable type-strain genomes for metagenomic binning, comparative biology and taxonomic classification.</title>
        <authorList>
            <person name="Goeker M."/>
        </authorList>
    </citation>
    <scope>NUCLEOTIDE SEQUENCE [LARGE SCALE GENOMIC DNA]</scope>
    <source>
        <strain evidence="1 2">DSM 5686</strain>
    </source>
</reference>
<keyword evidence="2" id="KW-1185">Reference proteome</keyword>
<dbReference type="EMBL" id="JACJIM010000002">
    <property type="protein sequence ID" value="MBA9061725.1"/>
    <property type="molecule type" value="Genomic_DNA"/>
</dbReference>
<evidence type="ECO:0000313" key="1">
    <source>
        <dbReference type="EMBL" id="MBA9061725.1"/>
    </source>
</evidence>
<accession>A0ABR6D6L0</accession>
<gene>
    <name evidence="1" type="ORF">GGQ91_001102</name>
</gene>
<protein>
    <submittedName>
        <fullName evidence="1">Uncharacterized protein</fullName>
    </submittedName>
</protein>
<organism evidence="1 2">
    <name type="scientific">Methylobacterium fujisawaense</name>
    <dbReference type="NCBI Taxonomy" id="107400"/>
    <lineage>
        <taxon>Bacteria</taxon>
        <taxon>Pseudomonadati</taxon>
        <taxon>Pseudomonadota</taxon>
        <taxon>Alphaproteobacteria</taxon>
        <taxon>Hyphomicrobiales</taxon>
        <taxon>Methylobacteriaceae</taxon>
        <taxon>Methylobacterium</taxon>
    </lineage>
</organism>
<evidence type="ECO:0000313" key="2">
    <source>
        <dbReference type="Proteomes" id="UP000565455"/>
    </source>
</evidence>
<sequence length="35" mass="3844">MANKIPPVPLGVPDTIEVYRDAAGNIELDHAWIDL</sequence>